<dbReference type="OrthoDB" id="9908726at2759"/>
<evidence type="ECO:0000313" key="2">
    <source>
        <dbReference type="EMBL" id="EJK65632.1"/>
    </source>
</evidence>
<keyword evidence="3" id="KW-1185">Reference proteome</keyword>
<dbReference type="InterPro" id="IPR058912">
    <property type="entry name" value="HTH_animal"/>
</dbReference>
<dbReference type="Proteomes" id="UP000266841">
    <property type="component" value="Unassembled WGS sequence"/>
</dbReference>
<name>K0T5H7_THAOC</name>
<protein>
    <recommendedName>
        <fullName evidence="1">Helix-turn-helix domain-containing protein</fullName>
    </recommendedName>
</protein>
<evidence type="ECO:0000313" key="3">
    <source>
        <dbReference type="Proteomes" id="UP000266841"/>
    </source>
</evidence>
<gene>
    <name evidence="2" type="ORF">THAOC_13490</name>
</gene>
<dbReference type="Pfam" id="PF26215">
    <property type="entry name" value="HTH_animal"/>
    <property type="match status" value="1"/>
</dbReference>
<dbReference type="AlphaFoldDB" id="K0T5H7"/>
<dbReference type="PANTHER" id="PTHR21301">
    <property type="entry name" value="REVERSE TRANSCRIPTASE"/>
    <property type="match status" value="1"/>
</dbReference>
<comment type="caution">
    <text evidence="2">The sequence shown here is derived from an EMBL/GenBank/DDBJ whole genome shotgun (WGS) entry which is preliminary data.</text>
</comment>
<organism evidence="2 3">
    <name type="scientific">Thalassiosira oceanica</name>
    <name type="common">Marine diatom</name>
    <dbReference type="NCBI Taxonomy" id="159749"/>
    <lineage>
        <taxon>Eukaryota</taxon>
        <taxon>Sar</taxon>
        <taxon>Stramenopiles</taxon>
        <taxon>Ochrophyta</taxon>
        <taxon>Bacillariophyta</taxon>
        <taxon>Coscinodiscophyceae</taxon>
        <taxon>Thalassiosirophycidae</taxon>
        <taxon>Thalassiosirales</taxon>
        <taxon>Thalassiosiraceae</taxon>
        <taxon>Thalassiosira</taxon>
    </lineage>
</organism>
<dbReference type="PANTHER" id="PTHR21301:SF10">
    <property type="entry name" value="REVERSE TRANSCRIPTASE DOMAIN-CONTAINING PROTEIN"/>
    <property type="match status" value="1"/>
</dbReference>
<feature type="domain" description="Helix-turn-helix" evidence="1">
    <location>
        <begin position="170"/>
        <end position="221"/>
    </location>
</feature>
<sequence>MYPSIETEACLERLAAYLRRPETQAEFTHYHPDALIEALGLVMRNNRFKFGDVLVKQIKGIAMGMSPAPPISNLYVAIHEEEEVLQYLTCNWLLFLKRFIDDGIGIWLHHPDLAEDERRWKEFQSVVARGGLAWDFSKRSNQIDFMDVTISLVDNRVEFKLFEKPLALHLYLPPHSCHPPGVIKGLVMGEVLRIFQLCSHDSDIDDYLSEFFRRLLDRGYQAESLCPLFIKAVANAENYLSLSEVQRRKIKEAKAEANKRRVYLKIPYHPSDISRKDIQHLWYNLVANPDGKTPFNQLSTNNLSPIGPGLAKMPVDQLIIAYRRAPNLGNLLSYRKIDDRGLKVSSFID</sequence>
<dbReference type="EMBL" id="AGNL01015624">
    <property type="protein sequence ID" value="EJK65632.1"/>
    <property type="molecule type" value="Genomic_DNA"/>
</dbReference>
<proteinExistence type="predicted"/>
<evidence type="ECO:0000259" key="1">
    <source>
        <dbReference type="Pfam" id="PF26215"/>
    </source>
</evidence>
<accession>K0T5H7</accession>
<reference evidence="2 3" key="1">
    <citation type="journal article" date="2012" name="Genome Biol.">
        <title>Genome and low-iron response of an oceanic diatom adapted to chronic iron limitation.</title>
        <authorList>
            <person name="Lommer M."/>
            <person name="Specht M."/>
            <person name="Roy A.S."/>
            <person name="Kraemer L."/>
            <person name="Andreson R."/>
            <person name="Gutowska M.A."/>
            <person name="Wolf J."/>
            <person name="Bergner S.V."/>
            <person name="Schilhabel M.B."/>
            <person name="Klostermeier U.C."/>
            <person name="Beiko R.G."/>
            <person name="Rosenstiel P."/>
            <person name="Hippler M."/>
            <person name="Laroche J."/>
        </authorList>
    </citation>
    <scope>NUCLEOTIDE SEQUENCE [LARGE SCALE GENOMIC DNA]</scope>
    <source>
        <strain evidence="2 3">CCMP1005</strain>
    </source>
</reference>